<evidence type="ECO:0000313" key="3">
    <source>
        <dbReference type="EMBL" id="KXZ54531.1"/>
    </source>
</evidence>
<feature type="compositionally biased region" description="Gly residues" evidence="1">
    <location>
        <begin position="202"/>
        <end position="211"/>
    </location>
</feature>
<keyword evidence="2" id="KW-0812">Transmembrane</keyword>
<reference evidence="4" key="1">
    <citation type="journal article" date="2016" name="Nat. Commun.">
        <title>The Gonium pectorale genome demonstrates co-option of cell cycle regulation during the evolution of multicellularity.</title>
        <authorList>
            <person name="Hanschen E.R."/>
            <person name="Marriage T.N."/>
            <person name="Ferris P.J."/>
            <person name="Hamaji T."/>
            <person name="Toyoda A."/>
            <person name="Fujiyama A."/>
            <person name="Neme R."/>
            <person name="Noguchi H."/>
            <person name="Minakuchi Y."/>
            <person name="Suzuki M."/>
            <person name="Kawai-Toyooka H."/>
            <person name="Smith D.R."/>
            <person name="Sparks H."/>
            <person name="Anderson J."/>
            <person name="Bakaric R."/>
            <person name="Luria V."/>
            <person name="Karger A."/>
            <person name="Kirschner M.W."/>
            <person name="Durand P.M."/>
            <person name="Michod R.E."/>
            <person name="Nozaki H."/>
            <person name="Olson B.J."/>
        </authorList>
    </citation>
    <scope>NUCLEOTIDE SEQUENCE [LARGE SCALE GENOMIC DNA]</scope>
    <source>
        <strain evidence="4">NIES-2863</strain>
    </source>
</reference>
<feature type="transmembrane region" description="Helical" evidence="2">
    <location>
        <begin position="157"/>
        <end position="181"/>
    </location>
</feature>
<protein>
    <submittedName>
        <fullName evidence="3">Uncharacterized protein</fullName>
    </submittedName>
</protein>
<name>A0A150GXI2_GONPE</name>
<accession>A0A150GXI2</accession>
<evidence type="ECO:0000256" key="1">
    <source>
        <dbReference type="SAM" id="MobiDB-lite"/>
    </source>
</evidence>
<dbReference type="Proteomes" id="UP000075714">
    <property type="component" value="Unassembled WGS sequence"/>
</dbReference>
<keyword evidence="2" id="KW-0472">Membrane</keyword>
<sequence>MAGTRRVVTVYSSSVLHRLVWTLALASFAANALNVTRYRVVPGGKLVMCGFYSIAVRMWASTDDAWLYLTEKECNEQTASPCSPSANGVLAPLACLGQPACERETDPPPGVPFCLVVVNMNASAPLDLDLQVSGSYTPVASGGGGGGGGGGFGGTEIALICLGAGTALFMVSGLITLFSWLRRGRRPPRSKQASAGQVRAGGSLGGFGTVD</sequence>
<feature type="transmembrane region" description="Helical" evidence="2">
    <location>
        <begin position="15"/>
        <end position="33"/>
    </location>
</feature>
<evidence type="ECO:0000313" key="4">
    <source>
        <dbReference type="Proteomes" id="UP000075714"/>
    </source>
</evidence>
<organism evidence="3 4">
    <name type="scientific">Gonium pectorale</name>
    <name type="common">Green alga</name>
    <dbReference type="NCBI Taxonomy" id="33097"/>
    <lineage>
        <taxon>Eukaryota</taxon>
        <taxon>Viridiplantae</taxon>
        <taxon>Chlorophyta</taxon>
        <taxon>core chlorophytes</taxon>
        <taxon>Chlorophyceae</taxon>
        <taxon>CS clade</taxon>
        <taxon>Chlamydomonadales</taxon>
        <taxon>Volvocaceae</taxon>
        <taxon>Gonium</taxon>
    </lineage>
</organism>
<feature type="transmembrane region" description="Helical" evidence="2">
    <location>
        <begin position="40"/>
        <end position="60"/>
    </location>
</feature>
<feature type="region of interest" description="Disordered" evidence="1">
    <location>
        <begin position="186"/>
        <end position="211"/>
    </location>
</feature>
<dbReference type="AlphaFoldDB" id="A0A150GXI2"/>
<gene>
    <name evidence="3" type="ORF">GPECTOR_4g596</name>
</gene>
<keyword evidence="4" id="KW-1185">Reference proteome</keyword>
<proteinExistence type="predicted"/>
<dbReference type="EMBL" id="LSYV01000005">
    <property type="protein sequence ID" value="KXZ54531.1"/>
    <property type="molecule type" value="Genomic_DNA"/>
</dbReference>
<comment type="caution">
    <text evidence="3">The sequence shown here is derived from an EMBL/GenBank/DDBJ whole genome shotgun (WGS) entry which is preliminary data.</text>
</comment>
<keyword evidence="2" id="KW-1133">Transmembrane helix</keyword>
<dbReference type="OrthoDB" id="537043at2759"/>
<evidence type="ECO:0000256" key="2">
    <source>
        <dbReference type="SAM" id="Phobius"/>
    </source>
</evidence>